<dbReference type="RefSeq" id="WP_058242837.1">
    <property type="nucleotide sequence ID" value="NZ_CYSB01000027.1"/>
</dbReference>
<evidence type="ECO:0000313" key="6">
    <source>
        <dbReference type="Proteomes" id="UP000051887"/>
    </source>
</evidence>
<evidence type="ECO:0008006" key="7">
    <source>
        <dbReference type="Google" id="ProtNLM"/>
    </source>
</evidence>
<reference evidence="3 5" key="2">
    <citation type="submission" date="2015-09" db="EMBL/GenBank/DDBJ databases">
        <authorList>
            <person name="Rodrigo-Torres L."/>
            <person name="Arahal D.R."/>
        </authorList>
    </citation>
    <scope>NUCLEOTIDE SEQUENCE [LARGE SCALE GENOMIC DNA]</scope>
    <source>
        <strain evidence="3 5">CECT 5118</strain>
    </source>
</reference>
<evidence type="ECO:0000313" key="5">
    <source>
        <dbReference type="Proteomes" id="UP000051086"/>
    </source>
</evidence>
<evidence type="ECO:0000313" key="3">
    <source>
        <dbReference type="EMBL" id="CUH66835.1"/>
    </source>
</evidence>
<reference evidence="4 6" key="1">
    <citation type="submission" date="2015-09" db="EMBL/GenBank/DDBJ databases">
        <authorList>
            <consortium name="Swine Surveillance"/>
        </authorList>
    </citation>
    <scope>NUCLEOTIDE SEQUENCE [LARGE SCALE GENOMIC DNA]</scope>
    <source>
        <strain evidence="4 6">5120</strain>
    </source>
</reference>
<organism evidence="4 6">
    <name type="scientific">Thalassovita autumnalis</name>
    <dbReference type="NCBI Taxonomy" id="2072972"/>
    <lineage>
        <taxon>Bacteria</taxon>
        <taxon>Pseudomonadati</taxon>
        <taxon>Pseudomonadota</taxon>
        <taxon>Alphaproteobacteria</taxon>
        <taxon>Rhodobacterales</taxon>
        <taxon>Roseobacteraceae</taxon>
        <taxon>Thalassovita</taxon>
    </lineage>
</organism>
<dbReference type="OrthoDB" id="7346546at2"/>
<evidence type="ECO:0000313" key="4">
    <source>
        <dbReference type="EMBL" id="CUH71526.1"/>
    </source>
</evidence>
<feature type="region of interest" description="Disordered" evidence="1">
    <location>
        <begin position="102"/>
        <end position="149"/>
    </location>
</feature>
<evidence type="ECO:0000256" key="1">
    <source>
        <dbReference type="SAM" id="MobiDB-lite"/>
    </source>
</evidence>
<keyword evidence="2" id="KW-0732">Signal</keyword>
<accession>A0A0P1G869</accession>
<keyword evidence="5" id="KW-1185">Reference proteome</keyword>
<proteinExistence type="predicted"/>
<dbReference type="Pfam" id="PF10986">
    <property type="entry name" value="ZrgA"/>
    <property type="match status" value="1"/>
</dbReference>
<feature type="chain" id="PRO_5009792614" description="ABC-type Zn2+ transport system, periplasmic component/surface adhesin" evidence="2">
    <location>
        <begin position="19"/>
        <end position="213"/>
    </location>
</feature>
<dbReference type="EMBL" id="CYSC01000021">
    <property type="protein sequence ID" value="CUH71526.1"/>
    <property type="molecule type" value="Genomic_DNA"/>
</dbReference>
<sequence>MRISLSFLATLAATTALAETTRQLDAHEHGVGALNIAIAGTTLEMEFQAPGADIVGFEHAASSAEDRAAVDHAVATLARPLELFELPAAAECSVTEARAALEAEEAHDDHDEDHGHEEHEHEHEEHAHGEHDDDHADSEHAHEDHAEGDSHTEFHAHYVLTCATPEALDQITFAYFDQFENARELEVQLVSANGAKAFAVLRDQPILDLRGMF</sequence>
<protein>
    <recommendedName>
        <fullName evidence="7">ABC-type Zn2+ transport system, periplasmic component/surface adhesin</fullName>
    </recommendedName>
</protein>
<dbReference type="Proteomes" id="UP000051887">
    <property type="component" value="Unassembled WGS sequence"/>
</dbReference>
<feature type="compositionally biased region" description="Basic and acidic residues" evidence="1">
    <location>
        <begin position="107"/>
        <end position="149"/>
    </location>
</feature>
<name>A0A0P1G869_9RHOB</name>
<evidence type="ECO:0000256" key="2">
    <source>
        <dbReference type="SAM" id="SignalP"/>
    </source>
</evidence>
<gene>
    <name evidence="3" type="ORF">TL5118_01923</name>
    <name evidence="4" type="ORF">TL5120_01315</name>
</gene>
<dbReference type="InterPro" id="IPR021253">
    <property type="entry name" value="ZrgA-like"/>
</dbReference>
<dbReference type="EMBL" id="CYSB01000027">
    <property type="protein sequence ID" value="CUH66835.1"/>
    <property type="molecule type" value="Genomic_DNA"/>
</dbReference>
<dbReference type="AlphaFoldDB" id="A0A0P1G869"/>
<dbReference type="Proteomes" id="UP000051086">
    <property type="component" value="Unassembled WGS sequence"/>
</dbReference>
<feature type="signal peptide" evidence="2">
    <location>
        <begin position="1"/>
        <end position="18"/>
    </location>
</feature>